<accession>A0ABY9W4X8</accession>
<organism evidence="2 3">
    <name type="scientific">Streptomyces durocortorensis</name>
    <dbReference type="NCBI Taxonomy" id="2811104"/>
    <lineage>
        <taxon>Bacteria</taxon>
        <taxon>Bacillati</taxon>
        <taxon>Actinomycetota</taxon>
        <taxon>Actinomycetes</taxon>
        <taxon>Kitasatosporales</taxon>
        <taxon>Streptomycetaceae</taxon>
        <taxon>Streptomyces</taxon>
    </lineage>
</organism>
<evidence type="ECO:0008006" key="4">
    <source>
        <dbReference type="Google" id="ProtNLM"/>
    </source>
</evidence>
<evidence type="ECO:0000313" key="2">
    <source>
        <dbReference type="EMBL" id="WNF30096.1"/>
    </source>
</evidence>
<evidence type="ECO:0000313" key="3">
    <source>
        <dbReference type="Proteomes" id="UP001303236"/>
    </source>
</evidence>
<name>A0ABY9W4X8_9ACTN</name>
<gene>
    <name evidence="2" type="ORF">RI138_26510</name>
</gene>
<evidence type="ECO:0000256" key="1">
    <source>
        <dbReference type="SAM" id="MobiDB-lite"/>
    </source>
</evidence>
<protein>
    <recommendedName>
        <fullName evidence="4">Secreted protein</fullName>
    </recommendedName>
</protein>
<dbReference type="Proteomes" id="UP001303236">
    <property type="component" value="Chromosome"/>
</dbReference>
<reference evidence="2 3" key="1">
    <citation type="submission" date="2023-09" db="EMBL/GenBank/DDBJ databases">
        <title>Genome completion map analysis of the actinomycetes C11-1.</title>
        <authorList>
            <person name="Qin P."/>
            <person name="Guan P."/>
        </authorList>
    </citation>
    <scope>NUCLEOTIDE SEQUENCE [LARGE SCALE GENOMIC DNA]</scope>
    <source>
        <strain evidence="2 3">C11-1</strain>
    </source>
</reference>
<sequence length="132" mass="13657">MSRHPNTHLIAAVIGALLLSVFLCLTPGGEAGRTTVERETVTTTALGPHADRAETRSPRHGHHGHGANCSSAGVVPETLAATRHVPDAIALASSLGDTPTASATELRAPPYAPASVAGSGRSTQIRVCRWRI</sequence>
<keyword evidence="3" id="KW-1185">Reference proteome</keyword>
<dbReference type="EMBL" id="CP134500">
    <property type="protein sequence ID" value="WNF30096.1"/>
    <property type="molecule type" value="Genomic_DNA"/>
</dbReference>
<proteinExistence type="predicted"/>
<feature type="region of interest" description="Disordered" evidence="1">
    <location>
        <begin position="33"/>
        <end position="71"/>
    </location>
</feature>